<dbReference type="InterPro" id="IPR027417">
    <property type="entry name" value="P-loop_NTPase"/>
</dbReference>
<keyword evidence="8" id="KW-0067">ATP-binding</keyword>
<evidence type="ECO:0000256" key="2">
    <source>
        <dbReference type="ARBA" id="ARBA00007599"/>
    </source>
</evidence>
<keyword evidence="4" id="KW-0963">Cytoplasm</keyword>
<sequence length="143" mass="16192">MNKNYTINQLPEVASQIIDSASSKILLFYGEMGVGKTTLIKEIVKQLGVDDVVSSPTFSLVNEYESNEGERIYHFDFYRINDEEEALDMGVEEYFDSNNWCLIEWPENIKNLLPLKADKISLSVNEDGGRSLTVNQLSNNSTT</sequence>
<dbReference type="NCBIfam" id="TIGR00150">
    <property type="entry name" value="T6A_YjeE"/>
    <property type="match status" value="1"/>
</dbReference>
<dbReference type="PANTHER" id="PTHR33540">
    <property type="entry name" value="TRNA THREONYLCARBAMOYLADENOSINE BIOSYNTHESIS PROTEIN TSAE"/>
    <property type="match status" value="1"/>
</dbReference>
<dbReference type="Proteomes" id="UP000623301">
    <property type="component" value="Unassembled WGS sequence"/>
</dbReference>
<comment type="caution">
    <text evidence="11">The sequence shown here is derived from an EMBL/GenBank/DDBJ whole genome shotgun (WGS) entry which is preliminary data.</text>
</comment>
<evidence type="ECO:0000256" key="6">
    <source>
        <dbReference type="ARBA" id="ARBA00022723"/>
    </source>
</evidence>
<evidence type="ECO:0000313" key="11">
    <source>
        <dbReference type="EMBL" id="MBJ2174552.1"/>
    </source>
</evidence>
<evidence type="ECO:0000256" key="10">
    <source>
        <dbReference type="ARBA" id="ARBA00032441"/>
    </source>
</evidence>
<evidence type="ECO:0000256" key="7">
    <source>
        <dbReference type="ARBA" id="ARBA00022741"/>
    </source>
</evidence>
<evidence type="ECO:0000256" key="1">
    <source>
        <dbReference type="ARBA" id="ARBA00004496"/>
    </source>
</evidence>
<dbReference type="RefSeq" id="WP_198841286.1">
    <property type="nucleotide sequence ID" value="NZ_JAEHFJ010000004.1"/>
</dbReference>
<dbReference type="Gene3D" id="3.40.50.300">
    <property type="entry name" value="P-loop containing nucleotide triphosphate hydrolases"/>
    <property type="match status" value="1"/>
</dbReference>
<gene>
    <name evidence="11" type="primary">tsaE</name>
    <name evidence="11" type="ORF">JBL43_09905</name>
</gene>
<accession>A0ABS0WRE0</accession>
<reference evidence="11 12" key="1">
    <citation type="submission" date="2020-12" db="EMBL/GenBank/DDBJ databases">
        <title>Aureibaculum luteum sp. nov. and Aureibaculum flavum sp. nov., novel members of the family Flavobacteriaceae isolated from Antarctic intertidal sediments.</title>
        <authorList>
            <person name="He X."/>
            <person name="Zhang X."/>
        </authorList>
    </citation>
    <scope>NUCLEOTIDE SEQUENCE [LARGE SCALE GENOMIC DNA]</scope>
    <source>
        <strain evidence="11 12">A20</strain>
    </source>
</reference>
<keyword evidence="7" id="KW-0547">Nucleotide-binding</keyword>
<dbReference type="SUPFAM" id="SSF52540">
    <property type="entry name" value="P-loop containing nucleoside triphosphate hydrolases"/>
    <property type="match status" value="1"/>
</dbReference>
<keyword evidence="6" id="KW-0479">Metal-binding</keyword>
<dbReference type="InterPro" id="IPR003442">
    <property type="entry name" value="T6A_TsaE"/>
</dbReference>
<comment type="similarity">
    <text evidence="2">Belongs to the TsaE family.</text>
</comment>
<protein>
    <recommendedName>
        <fullName evidence="3">tRNA threonylcarbamoyladenosine biosynthesis protein TsaE</fullName>
    </recommendedName>
    <alternativeName>
        <fullName evidence="10">t(6)A37 threonylcarbamoyladenosine biosynthesis protein TsaE</fullName>
    </alternativeName>
</protein>
<evidence type="ECO:0000256" key="5">
    <source>
        <dbReference type="ARBA" id="ARBA00022694"/>
    </source>
</evidence>
<keyword evidence="12" id="KW-1185">Reference proteome</keyword>
<evidence type="ECO:0000256" key="4">
    <source>
        <dbReference type="ARBA" id="ARBA00022490"/>
    </source>
</evidence>
<keyword evidence="9" id="KW-0460">Magnesium</keyword>
<dbReference type="Pfam" id="PF02367">
    <property type="entry name" value="TsaE"/>
    <property type="match status" value="1"/>
</dbReference>
<dbReference type="PANTHER" id="PTHR33540:SF2">
    <property type="entry name" value="TRNA THREONYLCARBAMOYLADENOSINE BIOSYNTHESIS PROTEIN TSAE"/>
    <property type="match status" value="1"/>
</dbReference>
<organism evidence="11 12">
    <name type="scientific">Aureibaculum flavum</name>
    <dbReference type="NCBI Taxonomy" id="2795986"/>
    <lineage>
        <taxon>Bacteria</taxon>
        <taxon>Pseudomonadati</taxon>
        <taxon>Bacteroidota</taxon>
        <taxon>Flavobacteriia</taxon>
        <taxon>Flavobacteriales</taxon>
        <taxon>Flavobacteriaceae</taxon>
        <taxon>Aureibaculum</taxon>
    </lineage>
</organism>
<evidence type="ECO:0000256" key="8">
    <source>
        <dbReference type="ARBA" id="ARBA00022840"/>
    </source>
</evidence>
<evidence type="ECO:0000313" key="12">
    <source>
        <dbReference type="Proteomes" id="UP000623301"/>
    </source>
</evidence>
<keyword evidence="5" id="KW-0819">tRNA processing</keyword>
<evidence type="ECO:0000256" key="3">
    <source>
        <dbReference type="ARBA" id="ARBA00019010"/>
    </source>
</evidence>
<dbReference type="EMBL" id="JAEHFJ010000004">
    <property type="protein sequence ID" value="MBJ2174552.1"/>
    <property type="molecule type" value="Genomic_DNA"/>
</dbReference>
<evidence type="ECO:0000256" key="9">
    <source>
        <dbReference type="ARBA" id="ARBA00022842"/>
    </source>
</evidence>
<name>A0ABS0WRE0_9FLAO</name>
<proteinExistence type="inferred from homology"/>
<comment type="subcellular location">
    <subcellularLocation>
        <location evidence="1">Cytoplasm</location>
    </subcellularLocation>
</comment>